<organism evidence="2 3">
    <name type="scientific">Rhodobacter lacus</name>
    <dbReference type="NCBI Taxonomy" id="1641972"/>
    <lineage>
        <taxon>Bacteria</taxon>
        <taxon>Pseudomonadati</taxon>
        <taxon>Pseudomonadota</taxon>
        <taxon>Alphaproteobacteria</taxon>
        <taxon>Rhodobacterales</taxon>
        <taxon>Rhodobacter group</taxon>
        <taxon>Rhodobacter</taxon>
    </lineage>
</organism>
<comment type="caution">
    <text evidence="2">The sequence shown here is derived from an EMBL/GenBank/DDBJ whole genome shotgun (WGS) entry which is preliminary data.</text>
</comment>
<feature type="domain" description="4Fe-4S ferredoxin-type" evidence="1">
    <location>
        <begin position="106"/>
        <end position="138"/>
    </location>
</feature>
<dbReference type="InterPro" id="IPR017896">
    <property type="entry name" value="4Fe4S_Fe-S-bd"/>
</dbReference>
<dbReference type="EMBL" id="JBHUIX010000002">
    <property type="protein sequence ID" value="MFD2172739.1"/>
    <property type="molecule type" value="Genomic_DNA"/>
</dbReference>
<dbReference type="RefSeq" id="WP_377386181.1">
    <property type="nucleotide sequence ID" value="NZ_JBHUIX010000002.1"/>
</dbReference>
<name>A0ABW5A530_9RHOB</name>
<dbReference type="Proteomes" id="UP001597413">
    <property type="component" value="Unassembled WGS sequence"/>
</dbReference>
<evidence type="ECO:0000313" key="2">
    <source>
        <dbReference type="EMBL" id="MFD2172739.1"/>
    </source>
</evidence>
<accession>A0ABW5A530</accession>
<evidence type="ECO:0000313" key="3">
    <source>
        <dbReference type="Proteomes" id="UP001597413"/>
    </source>
</evidence>
<dbReference type="PROSITE" id="PS51379">
    <property type="entry name" value="4FE4S_FER_2"/>
    <property type="match status" value="1"/>
</dbReference>
<proteinExistence type="predicted"/>
<reference evidence="3" key="1">
    <citation type="journal article" date="2019" name="Int. J. Syst. Evol. Microbiol.">
        <title>The Global Catalogue of Microorganisms (GCM) 10K type strain sequencing project: providing services to taxonomists for standard genome sequencing and annotation.</title>
        <authorList>
            <consortium name="The Broad Institute Genomics Platform"/>
            <consortium name="The Broad Institute Genome Sequencing Center for Infectious Disease"/>
            <person name="Wu L."/>
            <person name="Ma J."/>
        </authorList>
    </citation>
    <scope>NUCLEOTIDE SEQUENCE [LARGE SCALE GENOMIC DNA]</scope>
    <source>
        <strain evidence="3">CCUG 55131</strain>
    </source>
</reference>
<gene>
    <name evidence="2" type="ORF">ACFSM0_01420</name>
</gene>
<keyword evidence="3" id="KW-1185">Reference proteome</keyword>
<evidence type="ECO:0000259" key="1">
    <source>
        <dbReference type="PROSITE" id="PS51379"/>
    </source>
</evidence>
<protein>
    <submittedName>
        <fullName evidence="2">Ferredoxin</fullName>
    </submittedName>
</protein>
<sequence>MVHEGAETVLLLAPDEPGFWPHVTAQPEFADGAKDPLDRWSKRVIGALAAAHGGRAIFPSDGPPYPPVFRWALASGEAFSAPVGMMVHVRMGLMASLRGALALPGALPLPDPAPHPCTECAAPCRTACPVAALGPEGYNTAACHAFLNTAEGANCLSGGCLARRACPLSKSYGRLAEQSAWHMRQFHK</sequence>